<dbReference type="InterPro" id="IPR023091">
    <property type="entry name" value="MetalPrtase_cat_dom_sf_prd"/>
</dbReference>
<evidence type="ECO:0000313" key="10">
    <source>
        <dbReference type="EMBL" id="PQA45348.1"/>
    </source>
</evidence>
<proteinExistence type="inferred from homology"/>
<evidence type="ECO:0000313" key="11">
    <source>
        <dbReference type="Proteomes" id="UP000243900"/>
    </source>
</evidence>
<evidence type="ECO:0000256" key="3">
    <source>
        <dbReference type="ARBA" id="ARBA00022722"/>
    </source>
</evidence>
<dbReference type="AlphaFoldDB" id="A0A2P6AT81"/>
<dbReference type="PANTHER" id="PTHR46986:SF1">
    <property type="entry name" value="ENDORIBONUCLEASE YBEY, CHLOROPLASTIC"/>
    <property type="match status" value="1"/>
</dbReference>
<evidence type="ECO:0000256" key="8">
    <source>
        <dbReference type="HAMAP-Rule" id="MF_00009"/>
    </source>
</evidence>
<evidence type="ECO:0000256" key="4">
    <source>
        <dbReference type="ARBA" id="ARBA00022723"/>
    </source>
</evidence>
<feature type="region of interest" description="Disordered" evidence="9">
    <location>
        <begin position="162"/>
        <end position="184"/>
    </location>
</feature>
<dbReference type="PANTHER" id="PTHR46986">
    <property type="entry name" value="ENDORIBONUCLEASE YBEY, CHLOROPLASTIC"/>
    <property type="match status" value="1"/>
</dbReference>
<organism evidence="10 11">
    <name type="scientific">Amnimonas aquatica</name>
    <dbReference type="NCBI Taxonomy" id="2094561"/>
    <lineage>
        <taxon>Bacteria</taxon>
        <taxon>Pseudomonadati</taxon>
        <taxon>Pseudomonadota</taxon>
        <taxon>Gammaproteobacteria</taxon>
        <taxon>Moraxellales</taxon>
        <taxon>Moraxellaceae</taxon>
        <taxon>Amnimonas</taxon>
    </lineage>
</organism>
<evidence type="ECO:0000256" key="1">
    <source>
        <dbReference type="ARBA" id="ARBA00010875"/>
    </source>
</evidence>
<name>A0A2P6AT81_9GAMM</name>
<accession>A0A2P6AT81</accession>
<dbReference type="GO" id="GO:0006364">
    <property type="term" value="P:rRNA processing"/>
    <property type="evidence" value="ECO:0007669"/>
    <property type="project" value="UniProtKB-UniRule"/>
</dbReference>
<reference evidence="11" key="1">
    <citation type="submission" date="2018-02" db="EMBL/GenBank/DDBJ databases">
        <title>Genome sequencing of Solimonas sp. HR-BB.</title>
        <authorList>
            <person name="Lee Y."/>
            <person name="Jeon C.O."/>
        </authorList>
    </citation>
    <scope>NUCLEOTIDE SEQUENCE [LARGE SCALE GENOMIC DNA]</scope>
    <source>
        <strain evidence="11">HR-E</strain>
    </source>
</reference>
<evidence type="ECO:0000256" key="7">
    <source>
        <dbReference type="ARBA" id="ARBA00022833"/>
    </source>
</evidence>
<keyword evidence="8" id="KW-0963">Cytoplasm</keyword>
<feature type="binding site" evidence="8">
    <location>
        <position position="126"/>
    </location>
    <ligand>
        <name>Zn(2+)</name>
        <dbReference type="ChEBI" id="CHEBI:29105"/>
        <note>catalytic</note>
    </ligand>
</feature>
<dbReference type="Pfam" id="PF02130">
    <property type="entry name" value="YbeY"/>
    <property type="match status" value="1"/>
</dbReference>
<comment type="caution">
    <text evidence="10">The sequence shown here is derived from an EMBL/GenBank/DDBJ whole genome shotgun (WGS) entry which is preliminary data.</text>
</comment>
<comment type="similarity">
    <text evidence="1 8">Belongs to the endoribonuclease YbeY family.</text>
</comment>
<feature type="compositionally biased region" description="Low complexity" evidence="9">
    <location>
        <begin position="169"/>
        <end position="184"/>
    </location>
</feature>
<gene>
    <name evidence="8" type="primary">ybeY</name>
    <name evidence="10" type="ORF">C5O18_04490</name>
</gene>
<sequence length="184" mass="19457">MDLWLEVDDDLASAELAGVPGEQDVARWADAALTALAATDPALAGELELAVRVVGEAESRQLNHDYRGKDKSTNVLSFPAELPEEVLAELPQRPLGDLVICAPVVAREAAEQGKPLAAHWAHMVVHGVLHLTGHDHIEAADAAVMEPLEIAILAELGWDNPYDDDEDAGAGADSDAARPAGSHE</sequence>
<feature type="binding site" evidence="8">
    <location>
        <position position="136"/>
    </location>
    <ligand>
        <name>Zn(2+)</name>
        <dbReference type="ChEBI" id="CHEBI:29105"/>
        <note>catalytic</note>
    </ligand>
</feature>
<keyword evidence="8" id="KW-0698">rRNA processing</keyword>
<comment type="subcellular location">
    <subcellularLocation>
        <location evidence="8">Cytoplasm</location>
    </subcellularLocation>
</comment>
<dbReference type="OrthoDB" id="9807740at2"/>
<comment type="function">
    <text evidence="8">Single strand-specific metallo-endoribonuclease involved in late-stage 70S ribosome quality control and in maturation of the 3' terminus of the 16S rRNA.</text>
</comment>
<dbReference type="EMBL" id="PTQZ01000074">
    <property type="protein sequence ID" value="PQA45348.1"/>
    <property type="molecule type" value="Genomic_DNA"/>
</dbReference>
<dbReference type="Gene3D" id="3.40.390.30">
    <property type="entry name" value="Metalloproteases ('zincins'), catalytic domain"/>
    <property type="match status" value="1"/>
</dbReference>
<dbReference type="HAMAP" id="MF_00009">
    <property type="entry name" value="Endoribonucl_YbeY"/>
    <property type="match status" value="1"/>
</dbReference>
<dbReference type="Proteomes" id="UP000243900">
    <property type="component" value="Unassembled WGS sequence"/>
</dbReference>
<dbReference type="InterPro" id="IPR002036">
    <property type="entry name" value="YbeY"/>
</dbReference>
<feature type="binding site" evidence="8">
    <location>
        <position position="130"/>
    </location>
    <ligand>
        <name>Zn(2+)</name>
        <dbReference type="ChEBI" id="CHEBI:29105"/>
        <note>catalytic</note>
    </ligand>
</feature>
<evidence type="ECO:0000256" key="9">
    <source>
        <dbReference type="SAM" id="MobiDB-lite"/>
    </source>
</evidence>
<keyword evidence="6 8" id="KW-0378">Hydrolase</keyword>
<keyword evidence="4 8" id="KW-0479">Metal-binding</keyword>
<keyword evidence="11" id="KW-1185">Reference proteome</keyword>
<dbReference type="GO" id="GO:0008270">
    <property type="term" value="F:zinc ion binding"/>
    <property type="evidence" value="ECO:0007669"/>
    <property type="project" value="UniProtKB-UniRule"/>
</dbReference>
<dbReference type="EC" id="3.1.-.-" evidence="8"/>
<keyword evidence="2 8" id="KW-0690">Ribosome biogenesis</keyword>
<evidence type="ECO:0000256" key="5">
    <source>
        <dbReference type="ARBA" id="ARBA00022759"/>
    </source>
</evidence>
<dbReference type="GO" id="GO:0004222">
    <property type="term" value="F:metalloendopeptidase activity"/>
    <property type="evidence" value="ECO:0007669"/>
    <property type="project" value="InterPro"/>
</dbReference>
<protein>
    <recommendedName>
        <fullName evidence="8">Endoribonuclease YbeY</fullName>
        <ecNumber evidence="8">3.1.-.-</ecNumber>
    </recommendedName>
</protein>
<keyword evidence="3 8" id="KW-0540">Nuclease</keyword>
<keyword evidence="5 8" id="KW-0255">Endonuclease</keyword>
<keyword evidence="7 8" id="KW-0862">Zinc</keyword>
<dbReference type="NCBIfam" id="TIGR00043">
    <property type="entry name" value="rRNA maturation RNase YbeY"/>
    <property type="match status" value="1"/>
</dbReference>
<dbReference type="GO" id="GO:0005737">
    <property type="term" value="C:cytoplasm"/>
    <property type="evidence" value="ECO:0007669"/>
    <property type="project" value="UniProtKB-SubCell"/>
</dbReference>
<evidence type="ECO:0000256" key="6">
    <source>
        <dbReference type="ARBA" id="ARBA00022801"/>
    </source>
</evidence>
<dbReference type="GO" id="GO:0004521">
    <property type="term" value="F:RNA endonuclease activity"/>
    <property type="evidence" value="ECO:0007669"/>
    <property type="project" value="UniProtKB-UniRule"/>
</dbReference>
<comment type="cofactor">
    <cofactor evidence="8">
        <name>Zn(2+)</name>
        <dbReference type="ChEBI" id="CHEBI:29105"/>
    </cofactor>
    <text evidence="8">Binds 1 zinc ion.</text>
</comment>
<evidence type="ECO:0000256" key="2">
    <source>
        <dbReference type="ARBA" id="ARBA00022517"/>
    </source>
</evidence>
<dbReference type="SUPFAM" id="SSF55486">
    <property type="entry name" value="Metalloproteases ('zincins'), catalytic domain"/>
    <property type="match status" value="1"/>
</dbReference>